<dbReference type="EMBL" id="CP106793">
    <property type="protein sequence ID" value="UXY18446.1"/>
    <property type="molecule type" value="Genomic_DNA"/>
</dbReference>
<dbReference type="Pfam" id="PF03861">
    <property type="entry name" value="ANTAR"/>
    <property type="match status" value="1"/>
</dbReference>
<comment type="similarity">
    <text evidence="1 2">Belongs to the anti-sigma-factor antagonist family.</text>
</comment>
<dbReference type="InterPro" id="IPR005561">
    <property type="entry name" value="ANTAR"/>
</dbReference>
<dbReference type="CDD" id="cd07043">
    <property type="entry name" value="STAS_anti-anti-sigma_factors"/>
    <property type="match status" value="1"/>
</dbReference>
<dbReference type="PROSITE" id="PS50921">
    <property type="entry name" value="ANTAR"/>
    <property type="match status" value="1"/>
</dbReference>
<feature type="domain" description="STAS" evidence="4">
    <location>
        <begin position="32"/>
        <end position="123"/>
    </location>
</feature>
<keyword evidence="7" id="KW-1185">Reference proteome</keyword>
<evidence type="ECO:0000259" key="4">
    <source>
        <dbReference type="PROSITE" id="PS50801"/>
    </source>
</evidence>
<dbReference type="InterPro" id="IPR058548">
    <property type="entry name" value="MlaB-like_STAS"/>
</dbReference>
<evidence type="ECO:0000313" key="7">
    <source>
        <dbReference type="Proteomes" id="UP001061298"/>
    </source>
</evidence>
<gene>
    <name evidence="6" type="ORF">N8I84_06725</name>
</gene>
<feature type="region of interest" description="Disordered" evidence="3">
    <location>
        <begin position="131"/>
        <end position="181"/>
    </location>
</feature>
<proteinExistence type="inferred from homology"/>
<evidence type="ECO:0000313" key="6">
    <source>
        <dbReference type="EMBL" id="UXY18446.1"/>
    </source>
</evidence>
<dbReference type="SUPFAM" id="SSF52091">
    <property type="entry name" value="SpoIIaa-like"/>
    <property type="match status" value="1"/>
</dbReference>
<dbReference type="Proteomes" id="UP001061298">
    <property type="component" value="Chromosome"/>
</dbReference>
<dbReference type="InterPro" id="IPR036513">
    <property type="entry name" value="STAS_dom_sf"/>
</dbReference>
<name>A0ABY6DY34_9ACTN</name>
<dbReference type="RefSeq" id="WP_263228694.1">
    <property type="nucleotide sequence ID" value="NZ_CP106793.1"/>
</dbReference>
<dbReference type="InterPro" id="IPR002645">
    <property type="entry name" value="STAS_dom"/>
</dbReference>
<accession>A0ABY6DY34</accession>
<evidence type="ECO:0000256" key="1">
    <source>
        <dbReference type="ARBA" id="ARBA00009013"/>
    </source>
</evidence>
<evidence type="ECO:0000256" key="3">
    <source>
        <dbReference type="SAM" id="MobiDB-lite"/>
    </source>
</evidence>
<reference evidence="6" key="1">
    <citation type="submission" date="2022-10" db="EMBL/GenBank/DDBJ databases">
        <authorList>
            <person name="Mo P."/>
        </authorList>
    </citation>
    <scope>NUCLEOTIDE SEQUENCE</scope>
    <source>
        <strain evidence="6">HUAS 13-4</strain>
    </source>
</reference>
<dbReference type="Pfam" id="PF13466">
    <property type="entry name" value="STAS_2"/>
    <property type="match status" value="1"/>
</dbReference>
<dbReference type="InterPro" id="IPR036388">
    <property type="entry name" value="WH-like_DNA-bd_sf"/>
</dbReference>
<dbReference type="PANTHER" id="PTHR33495">
    <property type="entry name" value="ANTI-SIGMA FACTOR ANTAGONIST TM_1081-RELATED-RELATED"/>
    <property type="match status" value="1"/>
</dbReference>
<dbReference type="NCBIfam" id="TIGR00377">
    <property type="entry name" value="ant_ant_sig"/>
    <property type="match status" value="1"/>
</dbReference>
<organism evidence="6 7">
    <name type="scientific">Streptomyces cynarae</name>
    <dbReference type="NCBI Taxonomy" id="2981134"/>
    <lineage>
        <taxon>Bacteria</taxon>
        <taxon>Bacillati</taxon>
        <taxon>Actinomycetota</taxon>
        <taxon>Actinomycetes</taxon>
        <taxon>Kitasatosporales</taxon>
        <taxon>Streptomycetaceae</taxon>
        <taxon>Streptomyces</taxon>
    </lineage>
</organism>
<dbReference type="PANTHER" id="PTHR33495:SF2">
    <property type="entry name" value="ANTI-SIGMA FACTOR ANTAGONIST TM_1081-RELATED"/>
    <property type="match status" value="1"/>
</dbReference>
<feature type="domain" description="ANTAR" evidence="5">
    <location>
        <begin position="183"/>
        <end position="244"/>
    </location>
</feature>
<dbReference type="InterPro" id="IPR003658">
    <property type="entry name" value="Anti-sigma_ant"/>
</dbReference>
<sequence>MDECVLPEPASPDGGVRVTWAHPPQHLLPPCLRVETQQDGDRVAVVVSGELDIDTEQALQDALREAVRRSVRGVDVDLGGVDFCDCSGLNVLLSARRQALADAKTLTLGPTGPSVDRLLSLTGTRALFDSSSTAGTAAGDGQGGRIPQLHGPPRREERPEDTDRNPHIAPDLAPDRDLDPASERDLHIELVQLRRAMQTRPVIDLARGVLMASFALTPQDAWDVLVTVSQKTNTKLHNVAEDLVAAVNGDAPPGPLREMLAAAVAAVKEPSGARPAD</sequence>
<evidence type="ECO:0000259" key="5">
    <source>
        <dbReference type="PROSITE" id="PS50921"/>
    </source>
</evidence>
<protein>
    <recommendedName>
        <fullName evidence="2">Anti-sigma factor antagonist</fullName>
    </recommendedName>
</protein>
<dbReference type="SMART" id="SM01012">
    <property type="entry name" value="ANTAR"/>
    <property type="match status" value="1"/>
</dbReference>
<dbReference type="PROSITE" id="PS50801">
    <property type="entry name" value="STAS"/>
    <property type="match status" value="1"/>
</dbReference>
<dbReference type="Gene3D" id="3.30.750.24">
    <property type="entry name" value="STAS domain"/>
    <property type="match status" value="1"/>
</dbReference>
<evidence type="ECO:0000256" key="2">
    <source>
        <dbReference type="RuleBase" id="RU003749"/>
    </source>
</evidence>
<feature type="compositionally biased region" description="Basic and acidic residues" evidence="3">
    <location>
        <begin position="153"/>
        <end position="166"/>
    </location>
</feature>
<dbReference type="Gene3D" id="1.10.10.10">
    <property type="entry name" value="Winged helix-like DNA-binding domain superfamily/Winged helix DNA-binding domain"/>
    <property type="match status" value="1"/>
</dbReference>